<comment type="caution">
    <text evidence="2">The sequence shown here is derived from an EMBL/GenBank/DDBJ whole genome shotgun (WGS) entry which is preliminary data.</text>
</comment>
<name>A0ABW5HIE4_9PSEU</name>
<keyword evidence="1" id="KW-0732">Signal</keyword>
<feature type="signal peptide" evidence="1">
    <location>
        <begin position="1"/>
        <end position="18"/>
    </location>
</feature>
<proteinExistence type="predicted"/>
<organism evidence="2 3">
    <name type="scientific">Amycolatopsis silviterrae</name>
    <dbReference type="NCBI Taxonomy" id="1656914"/>
    <lineage>
        <taxon>Bacteria</taxon>
        <taxon>Bacillati</taxon>
        <taxon>Actinomycetota</taxon>
        <taxon>Actinomycetes</taxon>
        <taxon>Pseudonocardiales</taxon>
        <taxon>Pseudonocardiaceae</taxon>
        <taxon>Amycolatopsis</taxon>
    </lineage>
</organism>
<accession>A0ABW5HIE4</accession>
<dbReference type="EMBL" id="JBHUKS010000030">
    <property type="protein sequence ID" value="MFD2473113.1"/>
    <property type="molecule type" value="Genomic_DNA"/>
</dbReference>
<evidence type="ECO:0000313" key="3">
    <source>
        <dbReference type="Proteomes" id="UP001597483"/>
    </source>
</evidence>
<dbReference type="Proteomes" id="UP001597483">
    <property type="component" value="Unassembled WGS sequence"/>
</dbReference>
<keyword evidence="3" id="KW-1185">Reference proteome</keyword>
<evidence type="ECO:0008006" key="4">
    <source>
        <dbReference type="Google" id="ProtNLM"/>
    </source>
</evidence>
<evidence type="ECO:0000313" key="2">
    <source>
        <dbReference type="EMBL" id="MFD2473113.1"/>
    </source>
</evidence>
<feature type="chain" id="PRO_5046558815" description="DUF3558 domain-containing protein" evidence="1">
    <location>
        <begin position="19"/>
        <end position="179"/>
    </location>
</feature>
<dbReference type="PROSITE" id="PS51257">
    <property type="entry name" value="PROKAR_LIPOPROTEIN"/>
    <property type="match status" value="1"/>
</dbReference>
<sequence length="179" mass="17838">MRRTVLAGVALLSLTACSTVDGVRISGPAQPAAATTAPASTPRGPTVDAVALLLADPTVSARTKAALRPCPDAAIAGEYPVKTAYYELTGETDVVVNVYPCGAAGAPGTGSSGAAGVPVSAYLGGYVYTVGGKQLFKLENSGALLTVLDGQLATMSATGPHNGVARYRWTGAGFSPEGP</sequence>
<gene>
    <name evidence="2" type="ORF">ACFSVL_37335</name>
</gene>
<reference evidence="3" key="1">
    <citation type="journal article" date="2019" name="Int. J. Syst. Evol. Microbiol.">
        <title>The Global Catalogue of Microorganisms (GCM) 10K type strain sequencing project: providing services to taxonomists for standard genome sequencing and annotation.</title>
        <authorList>
            <consortium name="The Broad Institute Genomics Platform"/>
            <consortium name="The Broad Institute Genome Sequencing Center for Infectious Disease"/>
            <person name="Wu L."/>
            <person name="Ma J."/>
        </authorList>
    </citation>
    <scope>NUCLEOTIDE SEQUENCE [LARGE SCALE GENOMIC DNA]</scope>
    <source>
        <strain evidence="3">CGMCC 4.7641</strain>
    </source>
</reference>
<evidence type="ECO:0000256" key="1">
    <source>
        <dbReference type="SAM" id="SignalP"/>
    </source>
</evidence>
<dbReference type="RefSeq" id="WP_378311338.1">
    <property type="nucleotide sequence ID" value="NZ_JBHUKS010000030.1"/>
</dbReference>
<protein>
    <recommendedName>
        <fullName evidence="4">DUF3558 domain-containing protein</fullName>
    </recommendedName>
</protein>